<reference evidence="1" key="1">
    <citation type="journal article" date="2014" name="Int. J. Syst. Evol. Microbiol.">
        <title>Complete genome sequence of Corynebacterium casei LMG S-19264T (=DSM 44701T), isolated from a smear-ripened cheese.</title>
        <authorList>
            <consortium name="US DOE Joint Genome Institute (JGI-PGF)"/>
            <person name="Walter F."/>
            <person name="Albersmeier A."/>
            <person name="Kalinowski J."/>
            <person name="Ruckert C."/>
        </authorList>
    </citation>
    <scope>NUCLEOTIDE SEQUENCE</scope>
    <source>
        <strain evidence="1">VKM B-2555</strain>
    </source>
</reference>
<dbReference type="Proteomes" id="UP001143364">
    <property type="component" value="Unassembled WGS sequence"/>
</dbReference>
<name>A0A9W6JES7_9HYPH</name>
<keyword evidence="2" id="KW-1185">Reference proteome</keyword>
<organism evidence="1 2">
    <name type="scientific">Methylopila jiangsuensis</name>
    <dbReference type="NCBI Taxonomy" id="586230"/>
    <lineage>
        <taxon>Bacteria</taxon>
        <taxon>Pseudomonadati</taxon>
        <taxon>Pseudomonadota</taxon>
        <taxon>Alphaproteobacteria</taxon>
        <taxon>Hyphomicrobiales</taxon>
        <taxon>Methylopilaceae</taxon>
        <taxon>Methylopila</taxon>
    </lineage>
</organism>
<reference evidence="1" key="2">
    <citation type="submission" date="2023-01" db="EMBL/GenBank/DDBJ databases">
        <authorList>
            <person name="Sun Q."/>
            <person name="Evtushenko L."/>
        </authorList>
    </citation>
    <scope>NUCLEOTIDE SEQUENCE</scope>
    <source>
        <strain evidence="1">VKM B-2555</strain>
    </source>
</reference>
<accession>A0A9W6JES7</accession>
<dbReference type="Pfam" id="PF20471">
    <property type="entry name" value="DUF6716"/>
    <property type="match status" value="1"/>
</dbReference>
<gene>
    <name evidence="1" type="ORF">GCM10008171_03500</name>
</gene>
<protein>
    <submittedName>
        <fullName evidence="1">Uncharacterized protein</fullName>
    </submittedName>
</protein>
<evidence type="ECO:0000313" key="2">
    <source>
        <dbReference type="Proteomes" id="UP001143364"/>
    </source>
</evidence>
<comment type="caution">
    <text evidence="1">The sequence shown here is derived from an EMBL/GenBank/DDBJ whole genome shotgun (WGS) entry which is preliminary data.</text>
</comment>
<proteinExistence type="predicted"/>
<dbReference type="RefSeq" id="WP_271203069.1">
    <property type="nucleotide sequence ID" value="NZ_BSFK01000005.1"/>
</dbReference>
<dbReference type="InterPro" id="IPR046561">
    <property type="entry name" value="DUF6716"/>
</dbReference>
<evidence type="ECO:0000313" key="1">
    <source>
        <dbReference type="EMBL" id="GLK75096.1"/>
    </source>
</evidence>
<sequence length="464" mass="51066">MTRRRALFACDLDSQVFGALPLARAFEARGWDVAFALHAPHELPAALRARVTERFETFEAWLGELAVSERVLGYDSVGVFATGSRIARFRHDADLADRARGRRGPALFSGFNGLVFERFEEGAAWRLGCDVVALNGPRDRDAFLEFTRGTAFETQPLAITGLRRATDRPQRPLKPPPGPEARPVFVFAEQVAAPSDPRHRAELAATLARLARATPRWRVVVKLRVRANERTFHEQAAPMERLIAAMPDRPSNLELSHAPLEEELETADLFATISSTALFDALDHGVPACIALDFGVRNAYGTHALFASGLGVDLSACATLDDLPRRQPHAGWLERVGYDPRFSPAALIETLERLPTDAPRPPQLQSFERSAAGEAERAGGVGTQAISAARAGVEIAVRTGDFAEAQAALARLGDILARSDARHNADAARRRREGALAAFARRRRMYWLYRGTRNLLTGETFRRP</sequence>
<dbReference type="AlphaFoldDB" id="A0A9W6JES7"/>
<dbReference type="EMBL" id="BSFK01000005">
    <property type="protein sequence ID" value="GLK75096.1"/>
    <property type="molecule type" value="Genomic_DNA"/>
</dbReference>